<keyword evidence="6 15" id="KW-0812">Transmembrane</keyword>
<dbReference type="KEGG" id="pda:103719452"/>
<evidence type="ECO:0000313" key="18">
    <source>
        <dbReference type="RefSeq" id="XP_038979547.1"/>
    </source>
</evidence>
<dbReference type="EC" id="2.3.2.27" evidence="4"/>
<dbReference type="AlphaFoldDB" id="A0A8B9A1M0"/>
<gene>
    <name evidence="18" type="primary">LOC103719452</name>
</gene>
<dbReference type="SUPFAM" id="SSF57850">
    <property type="entry name" value="RING/U-box"/>
    <property type="match status" value="1"/>
</dbReference>
<dbReference type="OrthoDB" id="8062037at2759"/>
<evidence type="ECO:0000256" key="13">
    <source>
        <dbReference type="PROSITE-ProRule" id="PRU00175"/>
    </source>
</evidence>
<keyword evidence="12 15" id="KW-0472">Membrane</keyword>
<dbReference type="Proteomes" id="UP000228380">
    <property type="component" value="Chromosome 2"/>
</dbReference>
<dbReference type="InterPro" id="IPR013083">
    <property type="entry name" value="Znf_RING/FYVE/PHD"/>
</dbReference>
<evidence type="ECO:0000256" key="14">
    <source>
        <dbReference type="SAM" id="MobiDB-lite"/>
    </source>
</evidence>
<dbReference type="FunFam" id="3.30.40.10:FF:000187">
    <property type="entry name" value="E3 ubiquitin-protein ligase ATL6"/>
    <property type="match status" value="1"/>
</dbReference>
<keyword evidence="11 15" id="KW-1133">Transmembrane helix</keyword>
<reference evidence="17" key="1">
    <citation type="journal article" date="2019" name="Nat. Commun.">
        <title>Genome-wide association mapping of date palm fruit traits.</title>
        <authorList>
            <person name="Hazzouri K.M."/>
            <person name="Gros-Balthazard M."/>
            <person name="Flowers J.M."/>
            <person name="Copetti D."/>
            <person name="Lemansour A."/>
            <person name="Lebrun M."/>
            <person name="Masmoudi K."/>
            <person name="Ferrand S."/>
            <person name="Dhar M.I."/>
            <person name="Fresquez Z.A."/>
            <person name="Rosas U."/>
            <person name="Zhang J."/>
            <person name="Talag J."/>
            <person name="Lee S."/>
            <person name="Kudrna D."/>
            <person name="Powell R.F."/>
            <person name="Leitch I.J."/>
            <person name="Krueger R.R."/>
            <person name="Wing R.A."/>
            <person name="Amiri K.M.A."/>
            <person name="Purugganan M.D."/>
        </authorList>
    </citation>
    <scope>NUCLEOTIDE SEQUENCE [LARGE SCALE GENOMIC DNA]</scope>
    <source>
        <strain evidence="17">cv. Khalas</strain>
    </source>
</reference>
<evidence type="ECO:0000256" key="3">
    <source>
        <dbReference type="ARBA" id="ARBA00004906"/>
    </source>
</evidence>
<evidence type="ECO:0000256" key="8">
    <source>
        <dbReference type="ARBA" id="ARBA00022771"/>
    </source>
</evidence>
<evidence type="ECO:0000256" key="4">
    <source>
        <dbReference type="ARBA" id="ARBA00012483"/>
    </source>
</evidence>
<feature type="region of interest" description="Disordered" evidence="14">
    <location>
        <begin position="1"/>
        <end position="20"/>
    </location>
</feature>
<dbReference type="PROSITE" id="PS50089">
    <property type="entry name" value="ZF_RING_2"/>
    <property type="match status" value="1"/>
</dbReference>
<dbReference type="SMART" id="SM00184">
    <property type="entry name" value="RING"/>
    <property type="match status" value="1"/>
</dbReference>
<keyword evidence="7" id="KW-0479">Metal-binding</keyword>
<evidence type="ECO:0000259" key="16">
    <source>
        <dbReference type="PROSITE" id="PS50089"/>
    </source>
</evidence>
<dbReference type="RefSeq" id="XP_038979547.1">
    <property type="nucleotide sequence ID" value="XM_039123619.1"/>
</dbReference>
<keyword evidence="10" id="KW-0862">Zinc</keyword>
<dbReference type="GO" id="GO:0016567">
    <property type="term" value="P:protein ubiquitination"/>
    <property type="evidence" value="ECO:0007669"/>
    <property type="project" value="InterPro"/>
</dbReference>
<protein>
    <recommendedName>
        <fullName evidence="4">RING-type E3 ubiquitin transferase</fullName>
        <ecNumber evidence="4">2.3.2.27</ecNumber>
    </recommendedName>
</protein>
<dbReference type="PANTHER" id="PTHR46913:SF1">
    <property type="entry name" value="RING-H2 FINGER PROTEIN ATL16"/>
    <property type="match status" value="1"/>
</dbReference>
<keyword evidence="8 13" id="KW-0863">Zinc-finger</keyword>
<evidence type="ECO:0000256" key="11">
    <source>
        <dbReference type="ARBA" id="ARBA00022989"/>
    </source>
</evidence>
<keyword evidence="5" id="KW-0808">Transferase</keyword>
<evidence type="ECO:0000256" key="9">
    <source>
        <dbReference type="ARBA" id="ARBA00022786"/>
    </source>
</evidence>
<reference evidence="18" key="2">
    <citation type="submission" date="2025-08" db="UniProtKB">
        <authorList>
            <consortium name="RefSeq"/>
        </authorList>
    </citation>
    <scope>IDENTIFICATION</scope>
    <source>
        <tissue evidence="18">Young leaves</tissue>
    </source>
</reference>
<evidence type="ECO:0000256" key="5">
    <source>
        <dbReference type="ARBA" id="ARBA00022679"/>
    </source>
</evidence>
<evidence type="ECO:0000256" key="10">
    <source>
        <dbReference type="ARBA" id="ARBA00022833"/>
    </source>
</evidence>
<accession>A0A8B9A1M0</accession>
<evidence type="ECO:0000256" key="2">
    <source>
        <dbReference type="ARBA" id="ARBA00004167"/>
    </source>
</evidence>
<feature type="compositionally biased region" description="Pro residues" evidence="14">
    <location>
        <begin position="1"/>
        <end position="16"/>
    </location>
</feature>
<comment type="subcellular location">
    <subcellularLocation>
        <location evidence="2">Membrane</location>
        <topology evidence="2">Single-pass membrane protein</topology>
    </subcellularLocation>
</comment>
<name>A0A8B9A1M0_PHODC</name>
<keyword evidence="9" id="KW-0833">Ubl conjugation pathway</keyword>
<evidence type="ECO:0000256" key="15">
    <source>
        <dbReference type="SAM" id="Phobius"/>
    </source>
</evidence>
<dbReference type="Pfam" id="PF13639">
    <property type="entry name" value="zf-RING_2"/>
    <property type="match status" value="1"/>
</dbReference>
<evidence type="ECO:0000256" key="1">
    <source>
        <dbReference type="ARBA" id="ARBA00000900"/>
    </source>
</evidence>
<dbReference type="Gene3D" id="3.30.40.10">
    <property type="entry name" value="Zinc/RING finger domain, C3HC4 (zinc finger)"/>
    <property type="match status" value="1"/>
</dbReference>
<organism evidence="17 18">
    <name type="scientific">Phoenix dactylifera</name>
    <name type="common">Date palm</name>
    <dbReference type="NCBI Taxonomy" id="42345"/>
    <lineage>
        <taxon>Eukaryota</taxon>
        <taxon>Viridiplantae</taxon>
        <taxon>Streptophyta</taxon>
        <taxon>Embryophyta</taxon>
        <taxon>Tracheophyta</taxon>
        <taxon>Spermatophyta</taxon>
        <taxon>Magnoliopsida</taxon>
        <taxon>Liliopsida</taxon>
        <taxon>Arecaceae</taxon>
        <taxon>Coryphoideae</taxon>
        <taxon>Phoeniceae</taxon>
        <taxon>Phoenix</taxon>
    </lineage>
</organism>
<dbReference type="GO" id="GO:0016020">
    <property type="term" value="C:membrane"/>
    <property type="evidence" value="ECO:0007669"/>
    <property type="project" value="UniProtKB-SubCell"/>
</dbReference>
<dbReference type="GO" id="GO:0008270">
    <property type="term" value="F:zinc ion binding"/>
    <property type="evidence" value="ECO:0007669"/>
    <property type="project" value="UniProtKB-KW"/>
</dbReference>
<feature type="domain" description="RING-type" evidence="16">
    <location>
        <begin position="123"/>
        <end position="165"/>
    </location>
</feature>
<dbReference type="PANTHER" id="PTHR46913">
    <property type="entry name" value="RING-H2 FINGER PROTEIN ATL16"/>
    <property type="match status" value="1"/>
</dbReference>
<feature type="compositionally biased region" description="Basic residues" evidence="14">
    <location>
        <begin position="218"/>
        <end position="227"/>
    </location>
</feature>
<evidence type="ECO:0000256" key="6">
    <source>
        <dbReference type="ARBA" id="ARBA00022692"/>
    </source>
</evidence>
<dbReference type="InterPro" id="IPR044600">
    <property type="entry name" value="ATL1/ATL16-like"/>
</dbReference>
<sequence>MDPTLRPPLTTPPPPSTSSSYTSFPILAITILGILTTAILLVSYYIFAIKCRLNLRRADLIRRLYFARSRRRRHHMPPIISTTTATEFRGLDPATIRSIPIIKFTKAGGDTEADRRRTSFNECAVCLNEFQEEEKLRLLPSCSHAFHIDCIDIWLQFNANCPLCRSDITGPLPIPAEQFMLQPPDQQLNGSVVIEVRGDESGAQTPRMEAPNPSPRSGHGKKGRKLHKVGSMGDECINVREKDEQFCVQPIRRSFSMDSSNDRQLYLSVQELLRHNPHCFQEAGGSGEEASSSGGGCAGSSRVRRSFFSFGYRSSRSAIIPFHTDQ</sequence>
<dbReference type="GO" id="GO:0061630">
    <property type="term" value="F:ubiquitin protein ligase activity"/>
    <property type="evidence" value="ECO:0007669"/>
    <property type="project" value="UniProtKB-EC"/>
</dbReference>
<feature type="transmembrane region" description="Helical" evidence="15">
    <location>
        <begin position="20"/>
        <end position="47"/>
    </location>
</feature>
<evidence type="ECO:0000256" key="12">
    <source>
        <dbReference type="ARBA" id="ARBA00023136"/>
    </source>
</evidence>
<comment type="catalytic activity">
    <reaction evidence="1">
        <text>S-ubiquitinyl-[E2 ubiquitin-conjugating enzyme]-L-cysteine + [acceptor protein]-L-lysine = [E2 ubiquitin-conjugating enzyme]-L-cysteine + N(6)-ubiquitinyl-[acceptor protein]-L-lysine.</text>
        <dbReference type="EC" id="2.3.2.27"/>
    </reaction>
</comment>
<dbReference type="GeneID" id="103719452"/>
<dbReference type="InterPro" id="IPR001841">
    <property type="entry name" value="Znf_RING"/>
</dbReference>
<dbReference type="CDD" id="cd16461">
    <property type="entry name" value="RING-H2_EL5-like"/>
    <property type="match status" value="1"/>
</dbReference>
<comment type="pathway">
    <text evidence="3">Protein modification; protein ubiquitination.</text>
</comment>
<feature type="region of interest" description="Disordered" evidence="14">
    <location>
        <begin position="199"/>
        <end position="227"/>
    </location>
</feature>
<proteinExistence type="predicted"/>
<evidence type="ECO:0000313" key="17">
    <source>
        <dbReference type="Proteomes" id="UP000228380"/>
    </source>
</evidence>
<keyword evidence="17" id="KW-1185">Reference proteome</keyword>
<evidence type="ECO:0000256" key="7">
    <source>
        <dbReference type="ARBA" id="ARBA00022723"/>
    </source>
</evidence>